<comment type="caution">
    <text evidence="2">The sequence shown here is derived from an EMBL/GenBank/DDBJ whole genome shotgun (WGS) entry which is preliminary data.</text>
</comment>
<protein>
    <submittedName>
        <fullName evidence="2">Uncharacterized protein</fullName>
    </submittedName>
</protein>
<proteinExistence type="predicted"/>
<evidence type="ECO:0000313" key="3">
    <source>
        <dbReference type="Proteomes" id="UP000604046"/>
    </source>
</evidence>
<dbReference type="AlphaFoldDB" id="A0A812HNI0"/>
<name>A0A812HNI0_9DINO</name>
<dbReference type="EMBL" id="CAJNDS010000102">
    <property type="protein sequence ID" value="CAE6956988.1"/>
    <property type="molecule type" value="Genomic_DNA"/>
</dbReference>
<accession>A0A812HNI0</accession>
<gene>
    <name evidence="2" type="ORF">SNAT2548_LOCUS1798</name>
</gene>
<dbReference type="Proteomes" id="UP000604046">
    <property type="component" value="Unassembled WGS sequence"/>
</dbReference>
<evidence type="ECO:0000256" key="1">
    <source>
        <dbReference type="SAM" id="MobiDB-lite"/>
    </source>
</evidence>
<sequence length="113" mass="13046">MGKKRRKDDEEAEGAGVEGQEQPPPDAGGGKKAKQKVIHVQDLTDSKLEEREKELAEELRKARLTQGTLRGDPPANNRILWQRQVTYANNAVHRAEQAHQEVRREIEKRRFRR</sequence>
<evidence type="ECO:0000313" key="2">
    <source>
        <dbReference type="EMBL" id="CAE6956988.1"/>
    </source>
</evidence>
<reference evidence="2" key="1">
    <citation type="submission" date="2021-02" db="EMBL/GenBank/DDBJ databases">
        <authorList>
            <person name="Dougan E. K."/>
            <person name="Rhodes N."/>
            <person name="Thang M."/>
            <person name="Chan C."/>
        </authorList>
    </citation>
    <scope>NUCLEOTIDE SEQUENCE</scope>
</reference>
<organism evidence="2 3">
    <name type="scientific">Symbiodinium natans</name>
    <dbReference type="NCBI Taxonomy" id="878477"/>
    <lineage>
        <taxon>Eukaryota</taxon>
        <taxon>Sar</taxon>
        <taxon>Alveolata</taxon>
        <taxon>Dinophyceae</taxon>
        <taxon>Suessiales</taxon>
        <taxon>Symbiodiniaceae</taxon>
        <taxon>Symbiodinium</taxon>
    </lineage>
</organism>
<feature type="region of interest" description="Disordered" evidence="1">
    <location>
        <begin position="1"/>
        <end position="48"/>
    </location>
</feature>
<keyword evidence="3" id="KW-1185">Reference proteome</keyword>